<evidence type="ECO:0000256" key="2">
    <source>
        <dbReference type="PROSITE-ProRule" id="PRU00168"/>
    </source>
</evidence>
<sequence length="829" mass="93594">MLPLSVSTELTMHALMKQASQCFTSGRYKQSYELYIEALLSAIKEFKRLEFINQYVKHHDLGQIFSLAEVCIKQARQIAAERKPRLNTNPSPPPIPPKPTHLTERKSPPQLPARPTQKKLHSFPQTTSKASVYHHSRLYSSSEEDDDENSDIEDELDLIEEQRAKQKRATSDKSSGKFFVHRQKSTRRSSTTNLSTSAPPSPIHTAATNPFSVVKSFLSLPVTTHASLNEQGIAKKRGASFSSISSYLENTPLNQLDTEEVFLLTNSTIDPNQLYHAQTSDRLTNNKSGSTYLPMIPKAPLVVVYQSLQQKLKKEASEPSEFLQEENNMKTLLSKVQNIHISATTVPTILQFQPVLIAYQLTLIDSAIFRNIPLDAILSHGPKAPHPAIVASTDFFNYLTRLIEHSILTEQEACRRAQQINHWIKVAHRCDALKNYQTLKAIISALGTPPIERLKRSWAFIPKKSMSQLEALSELMSETDNYGRYREKIGLVAVSSLEDEIQTIKRRASPALSEPTVPFLGIFIHDMTYLIAANSKRNLPICHDLLKQDIRVAELLQLFRDLQRCPPYSPHLTEACLKELQKTKKRKLSQALSRNAIKKGNFYPSFDDSQFSIEMQQCLVTQYLLTRSWVSEKTVDELSLAREPTKTTRSHSATESLAFHQGKSISCENMSSSSQPPILTTSHSLTTTVRDSSGSLTSSESSNQSRPESMEEVIEKHEHESTSEKKPIPTGSFWLFGRKSVDQKSEIGMGAMQRSPRHFSFDELNDTKKHTKLPSNTISCPSDALRMHREGSQGSLSIFRKEFWKHQNNQQKIIDANPLPTLHPLDKMG</sequence>
<gene>
    <name evidence="5" type="primary">Rgl1</name>
    <name evidence="5" type="ORF">A0J61_03546</name>
</gene>
<feature type="compositionally biased region" description="Basic and acidic residues" evidence="3">
    <location>
        <begin position="160"/>
        <end position="175"/>
    </location>
</feature>
<evidence type="ECO:0000256" key="1">
    <source>
        <dbReference type="ARBA" id="ARBA00022658"/>
    </source>
</evidence>
<feature type="compositionally biased region" description="Low complexity" evidence="3">
    <location>
        <begin position="188"/>
        <end position="197"/>
    </location>
</feature>
<keyword evidence="6" id="KW-1185">Reference proteome</keyword>
<feature type="region of interest" description="Disordered" evidence="3">
    <location>
        <begin position="81"/>
        <end position="204"/>
    </location>
</feature>
<feature type="compositionally biased region" description="Low complexity" evidence="3">
    <location>
        <begin position="692"/>
        <end position="707"/>
    </location>
</feature>
<feature type="region of interest" description="Disordered" evidence="3">
    <location>
        <begin position="636"/>
        <end position="655"/>
    </location>
</feature>
<proteinExistence type="predicted"/>
<dbReference type="InterPro" id="IPR008937">
    <property type="entry name" value="Ras-like_GEF"/>
</dbReference>
<dbReference type="PANTHER" id="PTHR23113:SF368">
    <property type="entry name" value="CELL DIVISION CONTROL PROTEIN 25"/>
    <property type="match status" value="1"/>
</dbReference>
<dbReference type="SMART" id="SM00147">
    <property type="entry name" value="RasGEF"/>
    <property type="match status" value="1"/>
</dbReference>
<keyword evidence="1 2" id="KW-0344">Guanine-nucleotide releasing factor</keyword>
<dbReference type="OrthoDB" id="546434at2759"/>
<dbReference type="InterPro" id="IPR036964">
    <property type="entry name" value="RASGEF_cat_dom_sf"/>
</dbReference>
<dbReference type="GO" id="GO:0007265">
    <property type="term" value="P:Ras protein signal transduction"/>
    <property type="evidence" value="ECO:0007669"/>
    <property type="project" value="TreeGrafter"/>
</dbReference>
<dbReference type="InParanoid" id="A0A1C7NH00"/>
<protein>
    <submittedName>
        <fullName evidence="5">Ral guanine nucleotide dissociation stimulator-like 1</fullName>
    </submittedName>
</protein>
<evidence type="ECO:0000313" key="6">
    <source>
        <dbReference type="Proteomes" id="UP000093000"/>
    </source>
</evidence>
<dbReference type="Pfam" id="PF00617">
    <property type="entry name" value="RasGEF"/>
    <property type="match status" value="1"/>
</dbReference>
<dbReference type="GO" id="GO:0005085">
    <property type="term" value="F:guanyl-nucleotide exchange factor activity"/>
    <property type="evidence" value="ECO:0007669"/>
    <property type="project" value="UniProtKB-KW"/>
</dbReference>
<organism evidence="5 6">
    <name type="scientific">Choanephora cucurbitarum</name>
    <dbReference type="NCBI Taxonomy" id="101091"/>
    <lineage>
        <taxon>Eukaryota</taxon>
        <taxon>Fungi</taxon>
        <taxon>Fungi incertae sedis</taxon>
        <taxon>Mucoromycota</taxon>
        <taxon>Mucoromycotina</taxon>
        <taxon>Mucoromycetes</taxon>
        <taxon>Mucorales</taxon>
        <taxon>Mucorineae</taxon>
        <taxon>Choanephoraceae</taxon>
        <taxon>Choanephoroideae</taxon>
        <taxon>Choanephora</taxon>
    </lineage>
</organism>
<name>A0A1C7NH00_9FUNG</name>
<dbReference type="InterPro" id="IPR001895">
    <property type="entry name" value="RASGEF_cat_dom"/>
</dbReference>
<evidence type="ECO:0000259" key="4">
    <source>
        <dbReference type="PROSITE" id="PS50009"/>
    </source>
</evidence>
<feature type="compositionally biased region" description="Acidic residues" evidence="3">
    <location>
        <begin position="142"/>
        <end position="159"/>
    </location>
</feature>
<reference evidence="5 6" key="1">
    <citation type="submission" date="2016-03" db="EMBL/GenBank/DDBJ databases">
        <title>Choanephora cucurbitarum.</title>
        <authorList>
            <person name="Min B."/>
            <person name="Park H."/>
            <person name="Park J.-H."/>
            <person name="Shin H.-D."/>
            <person name="Choi I.-G."/>
        </authorList>
    </citation>
    <scope>NUCLEOTIDE SEQUENCE [LARGE SCALE GENOMIC DNA]</scope>
    <source>
        <strain evidence="5 6">KUS-F28377</strain>
    </source>
</reference>
<dbReference type="Proteomes" id="UP000093000">
    <property type="component" value="Unassembled WGS sequence"/>
</dbReference>
<dbReference type="PANTHER" id="PTHR23113">
    <property type="entry name" value="GUANINE NUCLEOTIDE EXCHANGE FACTOR"/>
    <property type="match status" value="1"/>
</dbReference>
<feature type="domain" description="Ras-GEF" evidence="4">
    <location>
        <begin position="353"/>
        <end position="599"/>
    </location>
</feature>
<dbReference type="AlphaFoldDB" id="A0A1C7NH00"/>
<feature type="compositionally biased region" description="Basic and acidic residues" evidence="3">
    <location>
        <begin position="713"/>
        <end position="727"/>
    </location>
</feature>
<feature type="compositionally biased region" description="Pro residues" evidence="3">
    <location>
        <begin position="90"/>
        <end position="99"/>
    </location>
</feature>
<feature type="compositionally biased region" description="Basic and acidic residues" evidence="3">
    <location>
        <begin position="636"/>
        <end position="646"/>
    </location>
</feature>
<dbReference type="SUPFAM" id="SSF48366">
    <property type="entry name" value="Ras GEF"/>
    <property type="match status" value="1"/>
</dbReference>
<accession>A0A1C7NH00</accession>
<comment type="caution">
    <text evidence="5">The sequence shown here is derived from an EMBL/GenBank/DDBJ whole genome shotgun (WGS) entry which is preliminary data.</text>
</comment>
<dbReference type="STRING" id="101091.A0A1C7NH00"/>
<dbReference type="Gene3D" id="1.10.840.10">
    <property type="entry name" value="Ras guanine-nucleotide exchange factors catalytic domain"/>
    <property type="match status" value="1"/>
</dbReference>
<evidence type="ECO:0000313" key="5">
    <source>
        <dbReference type="EMBL" id="OBZ88411.1"/>
    </source>
</evidence>
<feature type="region of interest" description="Disordered" evidence="3">
    <location>
        <begin position="686"/>
        <end position="729"/>
    </location>
</feature>
<dbReference type="InterPro" id="IPR023578">
    <property type="entry name" value="Ras_GEF_dom_sf"/>
</dbReference>
<dbReference type="GO" id="GO:0005886">
    <property type="term" value="C:plasma membrane"/>
    <property type="evidence" value="ECO:0007669"/>
    <property type="project" value="TreeGrafter"/>
</dbReference>
<dbReference type="EMBL" id="LUGH01000154">
    <property type="protein sequence ID" value="OBZ88411.1"/>
    <property type="molecule type" value="Genomic_DNA"/>
</dbReference>
<dbReference type="PROSITE" id="PS50009">
    <property type="entry name" value="RASGEF_CAT"/>
    <property type="match status" value="1"/>
</dbReference>
<evidence type="ECO:0000256" key="3">
    <source>
        <dbReference type="SAM" id="MobiDB-lite"/>
    </source>
</evidence>